<sequence length="74" mass="8208">MRRIPREVSSLRFLMRPRDGDVRQRLSVLPPSLIGDCDSSSAVAASPSDRGGCRRLLAPKQIEQLPINDQGSDY</sequence>
<proteinExistence type="predicted"/>
<reference evidence="1 2" key="1">
    <citation type="submission" date="2019-11" db="EMBL/GenBank/DDBJ databases">
        <title>Whole genome sequence of Oryza granulata.</title>
        <authorList>
            <person name="Li W."/>
        </authorList>
    </citation>
    <scope>NUCLEOTIDE SEQUENCE [LARGE SCALE GENOMIC DNA]</scope>
    <source>
        <strain evidence="2">cv. Menghai</strain>
        <tissue evidence="1">Leaf</tissue>
    </source>
</reference>
<evidence type="ECO:0000313" key="1">
    <source>
        <dbReference type="EMBL" id="KAF0901820.1"/>
    </source>
</evidence>
<comment type="caution">
    <text evidence="1">The sequence shown here is derived from an EMBL/GenBank/DDBJ whole genome shotgun (WGS) entry which is preliminary data.</text>
</comment>
<dbReference type="AlphaFoldDB" id="A0A6G1CNW8"/>
<keyword evidence="2" id="KW-1185">Reference proteome</keyword>
<accession>A0A6G1CNW8</accession>
<gene>
    <name evidence="1" type="ORF">E2562_006453</name>
</gene>
<name>A0A6G1CNW8_9ORYZ</name>
<evidence type="ECO:0000313" key="2">
    <source>
        <dbReference type="Proteomes" id="UP000479710"/>
    </source>
</evidence>
<protein>
    <submittedName>
        <fullName evidence="1">Uncharacterized protein</fullName>
    </submittedName>
</protein>
<organism evidence="1 2">
    <name type="scientific">Oryza meyeriana var. granulata</name>
    <dbReference type="NCBI Taxonomy" id="110450"/>
    <lineage>
        <taxon>Eukaryota</taxon>
        <taxon>Viridiplantae</taxon>
        <taxon>Streptophyta</taxon>
        <taxon>Embryophyta</taxon>
        <taxon>Tracheophyta</taxon>
        <taxon>Spermatophyta</taxon>
        <taxon>Magnoliopsida</taxon>
        <taxon>Liliopsida</taxon>
        <taxon>Poales</taxon>
        <taxon>Poaceae</taxon>
        <taxon>BOP clade</taxon>
        <taxon>Oryzoideae</taxon>
        <taxon>Oryzeae</taxon>
        <taxon>Oryzinae</taxon>
        <taxon>Oryza</taxon>
        <taxon>Oryza meyeriana</taxon>
    </lineage>
</organism>
<dbReference type="EMBL" id="SPHZ02000008">
    <property type="protein sequence ID" value="KAF0901820.1"/>
    <property type="molecule type" value="Genomic_DNA"/>
</dbReference>
<dbReference type="Proteomes" id="UP000479710">
    <property type="component" value="Unassembled WGS sequence"/>
</dbReference>